<dbReference type="PRINTS" id="PR01006">
    <property type="entry name" value="FLGHOOKFLIE"/>
</dbReference>
<evidence type="ECO:0000256" key="1">
    <source>
        <dbReference type="ARBA" id="ARBA00004117"/>
    </source>
</evidence>
<keyword evidence="5" id="KW-0969">Cilium</keyword>
<keyword evidence="5" id="KW-0282">Flagellum</keyword>
<dbReference type="GO" id="GO:0071973">
    <property type="term" value="P:bacterial-type flagellum-dependent cell motility"/>
    <property type="evidence" value="ECO:0007669"/>
    <property type="project" value="InterPro"/>
</dbReference>
<dbReference type="GO" id="GO:0003774">
    <property type="term" value="F:cytoskeletal motor activity"/>
    <property type="evidence" value="ECO:0007669"/>
    <property type="project" value="InterPro"/>
</dbReference>
<evidence type="ECO:0000313" key="6">
    <source>
        <dbReference type="Proteomes" id="UP000623250"/>
    </source>
</evidence>
<dbReference type="EMBL" id="JAEMUK010000015">
    <property type="protein sequence ID" value="MBJ7543653.1"/>
    <property type="molecule type" value="Genomic_DNA"/>
</dbReference>
<keyword evidence="5" id="KW-0966">Cell projection</keyword>
<dbReference type="Pfam" id="PF02049">
    <property type="entry name" value="FliE"/>
    <property type="match status" value="1"/>
</dbReference>
<keyword evidence="3 4" id="KW-0975">Bacterial flagellum</keyword>
<dbReference type="InterPro" id="IPR001624">
    <property type="entry name" value="FliE"/>
</dbReference>
<proteinExistence type="inferred from homology"/>
<dbReference type="RefSeq" id="WP_037234074.1">
    <property type="nucleotide sequence ID" value="NZ_JAEMUK010000015.1"/>
</dbReference>
<evidence type="ECO:0000256" key="2">
    <source>
        <dbReference type="ARBA" id="ARBA00009272"/>
    </source>
</evidence>
<organism evidence="5 6">
    <name type="scientific">Rhodomicrobium udaipurense</name>
    <dbReference type="NCBI Taxonomy" id="1202716"/>
    <lineage>
        <taxon>Bacteria</taxon>
        <taxon>Pseudomonadati</taxon>
        <taxon>Pseudomonadota</taxon>
        <taxon>Alphaproteobacteria</taxon>
        <taxon>Hyphomicrobiales</taxon>
        <taxon>Hyphomicrobiaceae</taxon>
        <taxon>Rhodomicrobium</taxon>
    </lineage>
</organism>
<keyword evidence="6" id="KW-1185">Reference proteome</keyword>
<dbReference type="PANTHER" id="PTHR34653">
    <property type="match status" value="1"/>
</dbReference>
<dbReference type="HAMAP" id="MF_00724">
    <property type="entry name" value="FliE"/>
    <property type="match status" value="1"/>
</dbReference>
<accession>A0A8I1GFJ5</accession>
<reference evidence="5 6" key="1">
    <citation type="submission" date="2020-12" db="EMBL/GenBank/DDBJ databases">
        <title>Revised draft genomes of Rhodomicrobium vannielii ATCC 17100 and Rhodomicrobium udaipurense JA643.</title>
        <authorList>
            <person name="Conners E.M."/>
            <person name="Davenport E.J."/>
            <person name="Bose A."/>
        </authorList>
    </citation>
    <scope>NUCLEOTIDE SEQUENCE [LARGE SCALE GENOMIC DNA]</scope>
    <source>
        <strain evidence="5 6">JA643</strain>
    </source>
</reference>
<evidence type="ECO:0000256" key="4">
    <source>
        <dbReference type="HAMAP-Rule" id="MF_00724"/>
    </source>
</evidence>
<dbReference type="GO" id="GO:0005198">
    <property type="term" value="F:structural molecule activity"/>
    <property type="evidence" value="ECO:0007669"/>
    <property type="project" value="InterPro"/>
</dbReference>
<evidence type="ECO:0000313" key="5">
    <source>
        <dbReference type="EMBL" id="MBJ7543653.1"/>
    </source>
</evidence>
<comment type="caution">
    <text evidence="5">The sequence shown here is derived from an EMBL/GenBank/DDBJ whole genome shotgun (WGS) entry which is preliminary data.</text>
</comment>
<comment type="subcellular location">
    <subcellularLocation>
        <location evidence="1 4">Bacterial flagellum basal body</location>
    </subcellularLocation>
</comment>
<dbReference type="AlphaFoldDB" id="A0A8I1GFJ5"/>
<gene>
    <name evidence="4" type="primary">fliE</name>
    <name evidence="5" type="ORF">JDN41_08780</name>
</gene>
<protein>
    <recommendedName>
        <fullName evidence="4">Flagellar hook-basal body complex protein FliE</fullName>
    </recommendedName>
</protein>
<comment type="similarity">
    <text evidence="2 4">Belongs to the FliE family.</text>
</comment>
<dbReference type="GO" id="GO:0009425">
    <property type="term" value="C:bacterial-type flagellum basal body"/>
    <property type="evidence" value="ECO:0007669"/>
    <property type="project" value="UniProtKB-SubCell"/>
</dbReference>
<name>A0A8I1GFJ5_9HYPH</name>
<evidence type="ECO:0000256" key="3">
    <source>
        <dbReference type="ARBA" id="ARBA00023143"/>
    </source>
</evidence>
<sequence>MTISSLASFAISDPTASFALEKKAASAGAAAADFSSVLAALGQQTAVDVKAGESVAAAGLQGRASTQEVVQAVSKAELSLQAALAVRDKAVSAYQELTRMTI</sequence>
<dbReference type="PANTHER" id="PTHR34653:SF1">
    <property type="entry name" value="FLAGELLAR HOOK-BASAL BODY COMPLEX PROTEIN FLIE"/>
    <property type="match status" value="1"/>
</dbReference>
<dbReference type="Proteomes" id="UP000623250">
    <property type="component" value="Unassembled WGS sequence"/>
</dbReference>